<keyword evidence="3" id="KW-0560">Oxidoreductase</keyword>
<dbReference type="PANTHER" id="PTHR30137">
    <property type="entry name" value="LUCIFERASE-LIKE MONOOXYGENASE"/>
    <property type="match status" value="1"/>
</dbReference>
<accession>A0A346Y299</accession>
<evidence type="ECO:0000256" key="1">
    <source>
        <dbReference type="ARBA" id="ARBA00007789"/>
    </source>
</evidence>
<dbReference type="PANTHER" id="PTHR30137:SF6">
    <property type="entry name" value="LUCIFERASE-LIKE MONOOXYGENASE"/>
    <property type="match status" value="1"/>
</dbReference>
<dbReference type="AlphaFoldDB" id="A0A346Y299"/>
<proteinExistence type="predicted"/>
<dbReference type="GO" id="GO:0005829">
    <property type="term" value="C:cytosol"/>
    <property type="evidence" value="ECO:0007669"/>
    <property type="project" value="TreeGrafter"/>
</dbReference>
<dbReference type="GO" id="GO:0004497">
    <property type="term" value="F:monooxygenase activity"/>
    <property type="evidence" value="ECO:0007669"/>
    <property type="project" value="UniProtKB-KW"/>
</dbReference>
<gene>
    <name evidence="3" type="ORF">DVS28_a3924</name>
</gene>
<dbReference type="Gene3D" id="3.20.20.30">
    <property type="entry name" value="Luciferase-like domain"/>
    <property type="match status" value="1"/>
</dbReference>
<evidence type="ECO:0000259" key="2">
    <source>
        <dbReference type="Pfam" id="PF00296"/>
    </source>
</evidence>
<comment type="similarity">
    <text evidence="1">To bacterial alkanal monooxygenase alpha and beta chains.</text>
</comment>
<organism evidence="3 4">
    <name type="scientific">Euzebya pacifica</name>
    <dbReference type="NCBI Taxonomy" id="1608957"/>
    <lineage>
        <taxon>Bacteria</taxon>
        <taxon>Bacillati</taxon>
        <taxon>Actinomycetota</taxon>
        <taxon>Nitriliruptoria</taxon>
        <taxon>Euzebyales</taxon>
    </lineage>
</organism>
<dbReference type="Pfam" id="PF00296">
    <property type="entry name" value="Bac_luciferase"/>
    <property type="match status" value="1"/>
</dbReference>
<feature type="domain" description="Luciferase-like" evidence="2">
    <location>
        <begin position="15"/>
        <end position="314"/>
    </location>
</feature>
<dbReference type="InterPro" id="IPR050766">
    <property type="entry name" value="Bact_Lucif_Oxidored"/>
</dbReference>
<reference evidence="3 4" key="1">
    <citation type="submission" date="2018-09" db="EMBL/GenBank/DDBJ databases">
        <title>Complete genome sequence of Euzebya sp. DY32-46 isolated from seawater of Pacific Ocean.</title>
        <authorList>
            <person name="Xu L."/>
            <person name="Wu Y.-H."/>
            <person name="Xu X.-W."/>
        </authorList>
    </citation>
    <scope>NUCLEOTIDE SEQUENCE [LARGE SCALE GENOMIC DNA]</scope>
    <source>
        <strain evidence="3 4">DY32-46</strain>
    </source>
</reference>
<dbReference type="GO" id="GO:0016705">
    <property type="term" value="F:oxidoreductase activity, acting on paired donors, with incorporation or reduction of molecular oxygen"/>
    <property type="evidence" value="ECO:0007669"/>
    <property type="project" value="InterPro"/>
</dbReference>
<evidence type="ECO:0000313" key="3">
    <source>
        <dbReference type="EMBL" id="AXV08596.1"/>
    </source>
</evidence>
<keyword evidence="4" id="KW-1185">Reference proteome</keyword>
<dbReference type="SUPFAM" id="SSF51679">
    <property type="entry name" value="Bacterial luciferase-like"/>
    <property type="match status" value="1"/>
</dbReference>
<dbReference type="Proteomes" id="UP000264006">
    <property type="component" value="Chromosome"/>
</dbReference>
<dbReference type="InterPro" id="IPR011251">
    <property type="entry name" value="Luciferase-like_dom"/>
</dbReference>
<dbReference type="InterPro" id="IPR019949">
    <property type="entry name" value="CmoO-like"/>
</dbReference>
<protein>
    <submittedName>
        <fullName evidence="3">Luciferase-like monooxygenase</fullName>
    </submittedName>
</protein>
<dbReference type="InterPro" id="IPR036661">
    <property type="entry name" value="Luciferase-like_sf"/>
</dbReference>
<dbReference type="RefSeq" id="WP_114592919.1">
    <property type="nucleotide sequence ID" value="NZ_CP031165.1"/>
</dbReference>
<dbReference type="OrthoDB" id="9780518at2"/>
<dbReference type="FunFam" id="3.20.20.30:FF:000002">
    <property type="entry name" value="LLM class flavin-dependent oxidoreductase"/>
    <property type="match status" value="1"/>
</dbReference>
<dbReference type="NCBIfam" id="TIGR03558">
    <property type="entry name" value="oxido_grp_1"/>
    <property type="match status" value="1"/>
</dbReference>
<sequence length="348" mass="37434">MTPDPTPSAELGVPLGVLDLATVAHGSTERDALHRSVALAQHVEALGYSRIWVAEHHGMPAVASSATDVVMAHLAQATSTIRVGSGGIMLPNHAPLIVAERFATLEAFHPGRIDLGIGRAPGTDQRTAWALRRDEAAPQGERFVEEIQELVRFFDGDFPRGHHLEGMQAVPGAGLRPPLWLLGSSTFSAQVAALLGQRFAFAYHFAPDALDDALAAYRQSFRPSADLEEPFAEVAVTVICADTDEEAQRLALSGALSMVRLRNGDLRPLPSPDEALAHPWDDRERAVADKVMSTWVIGTPERVVKGLRALLDRTAADELMIAGHVWDAEAHRRSYTLLAEAAGLSPAA</sequence>
<dbReference type="EMBL" id="CP031165">
    <property type="protein sequence ID" value="AXV08596.1"/>
    <property type="molecule type" value="Genomic_DNA"/>
</dbReference>
<keyword evidence="3" id="KW-0503">Monooxygenase</keyword>
<dbReference type="CDD" id="cd00347">
    <property type="entry name" value="Flavin_utilizing_monoxygenases"/>
    <property type="match status" value="1"/>
</dbReference>
<evidence type="ECO:0000313" key="4">
    <source>
        <dbReference type="Proteomes" id="UP000264006"/>
    </source>
</evidence>
<dbReference type="KEGG" id="euz:DVS28_a3924"/>
<name>A0A346Y299_9ACTN</name>